<dbReference type="KEGG" id="tps:THAPS_23363"/>
<dbReference type="PaxDb" id="35128-Thaps23363"/>
<dbReference type="EMBL" id="CP001160">
    <property type="protein sequence ID" value="ACI64778.1"/>
    <property type="molecule type" value="Genomic_DNA"/>
</dbReference>
<evidence type="ECO:0000313" key="2">
    <source>
        <dbReference type="Proteomes" id="UP000001449"/>
    </source>
</evidence>
<dbReference type="InParanoid" id="B5YMB3"/>
<dbReference type="RefSeq" id="XP_002296061.1">
    <property type="nucleotide sequence ID" value="XM_002296025.1"/>
</dbReference>
<name>B5YMB3_THAPS</name>
<dbReference type="GeneID" id="7448944"/>
<reference evidence="1 2" key="1">
    <citation type="journal article" date="2004" name="Science">
        <title>The genome of the diatom Thalassiosira pseudonana: ecology, evolution, and metabolism.</title>
        <authorList>
            <person name="Armbrust E.V."/>
            <person name="Berges J.A."/>
            <person name="Bowler C."/>
            <person name="Green B.R."/>
            <person name="Martinez D."/>
            <person name="Putnam N.H."/>
            <person name="Zhou S."/>
            <person name="Allen A.E."/>
            <person name="Apt K.E."/>
            <person name="Bechner M."/>
            <person name="Brzezinski M.A."/>
            <person name="Chaal B.K."/>
            <person name="Chiovitti A."/>
            <person name="Davis A.K."/>
            <person name="Demarest M.S."/>
            <person name="Detter J.C."/>
            <person name="Glavina T."/>
            <person name="Goodstein D."/>
            <person name="Hadi M.Z."/>
            <person name="Hellsten U."/>
            <person name="Hildebrand M."/>
            <person name="Jenkins B.D."/>
            <person name="Jurka J."/>
            <person name="Kapitonov V.V."/>
            <person name="Kroger N."/>
            <person name="Lau W.W."/>
            <person name="Lane T.W."/>
            <person name="Larimer F.W."/>
            <person name="Lippmeier J.C."/>
            <person name="Lucas S."/>
            <person name="Medina M."/>
            <person name="Montsant A."/>
            <person name="Obornik M."/>
            <person name="Parker M.S."/>
            <person name="Palenik B."/>
            <person name="Pazour G.J."/>
            <person name="Richardson P.M."/>
            <person name="Rynearson T.A."/>
            <person name="Saito M.A."/>
            <person name="Schwartz D.C."/>
            <person name="Thamatrakoln K."/>
            <person name="Valentin K."/>
            <person name="Vardi A."/>
            <person name="Wilkerson F.P."/>
            <person name="Rokhsar D.S."/>
        </authorList>
    </citation>
    <scope>NUCLEOTIDE SEQUENCE [LARGE SCALE GENOMIC DNA]</scope>
    <source>
        <strain evidence="1 2">CCMP1335</strain>
    </source>
</reference>
<reference evidence="1 2" key="2">
    <citation type="journal article" date="2008" name="Nature">
        <title>The Phaeodactylum genome reveals the evolutionary history of diatom genomes.</title>
        <authorList>
            <person name="Bowler C."/>
            <person name="Allen A.E."/>
            <person name="Badger J.H."/>
            <person name="Grimwood J."/>
            <person name="Jabbari K."/>
            <person name="Kuo A."/>
            <person name="Maheswari U."/>
            <person name="Martens C."/>
            <person name="Maumus F."/>
            <person name="Otillar R.P."/>
            <person name="Rayko E."/>
            <person name="Salamov A."/>
            <person name="Vandepoele K."/>
            <person name="Beszteri B."/>
            <person name="Gruber A."/>
            <person name="Heijde M."/>
            <person name="Katinka M."/>
            <person name="Mock T."/>
            <person name="Valentin K."/>
            <person name="Verret F."/>
            <person name="Berges J.A."/>
            <person name="Brownlee C."/>
            <person name="Cadoret J.P."/>
            <person name="Chiovitti A."/>
            <person name="Choi C.J."/>
            <person name="Coesel S."/>
            <person name="De Martino A."/>
            <person name="Detter J.C."/>
            <person name="Durkin C."/>
            <person name="Falciatore A."/>
            <person name="Fournet J."/>
            <person name="Haruta M."/>
            <person name="Huysman M.J."/>
            <person name="Jenkins B.D."/>
            <person name="Jiroutova K."/>
            <person name="Jorgensen R.E."/>
            <person name="Joubert Y."/>
            <person name="Kaplan A."/>
            <person name="Kroger N."/>
            <person name="Kroth P.G."/>
            <person name="La Roche J."/>
            <person name="Lindquist E."/>
            <person name="Lommer M."/>
            <person name="Martin-Jezequel V."/>
            <person name="Lopez P.J."/>
            <person name="Lucas S."/>
            <person name="Mangogna M."/>
            <person name="McGinnis K."/>
            <person name="Medlin L.K."/>
            <person name="Montsant A."/>
            <person name="Oudot-Le Secq M.P."/>
            <person name="Napoli C."/>
            <person name="Obornik M."/>
            <person name="Parker M.S."/>
            <person name="Petit J.L."/>
            <person name="Porcel B.M."/>
            <person name="Poulsen N."/>
            <person name="Robison M."/>
            <person name="Rychlewski L."/>
            <person name="Rynearson T.A."/>
            <person name="Schmutz J."/>
            <person name="Shapiro H."/>
            <person name="Siaut M."/>
            <person name="Stanley M."/>
            <person name="Sussman M.R."/>
            <person name="Taylor A.R."/>
            <person name="Vardi A."/>
            <person name="von Dassow P."/>
            <person name="Vyverman W."/>
            <person name="Willis A."/>
            <person name="Wyrwicz L.S."/>
            <person name="Rokhsar D.S."/>
            <person name="Weissenbach J."/>
            <person name="Armbrust E.V."/>
            <person name="Green B.R."/>
            <person name="Van de Peer Y."/>
            <person name="Grigoriev I.V."/>
        </authorList>
    </citation>
    <scope>NUCLEOTIDE SEQUENCE [LARGE SCALE GENOMIC DNA]</scope>
    <source>
        <strain evidence="1 2">CCMP1335</strain>
    </source>
</reference>
<dbReference type="AlphaFoldDB" id="B5YMB3"/>
<organism evidence="1 2">
    <name type="scientific">Thalassiosira pseudonana</name>
    <name type="common">Marine diatom</name>
    <name type="synonym">Cyclotella nana</name>
    <dbReference type="NCBI Taxonomy" id="35128"/>
    <lineage>
        <taxon>Eukaryota</taxon>
        <taxon>Sar</taxon>
        <taxon>Stramenopiles</taxon>
        <taxon>Ochrophyta</taxon>
        <taxon>Bacillariophyta</taxon>
        <taxon>Coscinodiscophyceae</taxon>
        <taxon>Thalassiosirophycidae</taxon>
        <taxon>Thalassiosirales</taxon>
        <taxon>Thalassiosiraceae</taxon>
        <taxon>Thalassiosira</taxon>
    </lineage>
</organism>
<keyword evidence="2" id="KW-1185">Reference proteome</keyword>
<accession>B5YMB3</accession>
<gene>
    <name evidence="1" type="ORF">THAPS_23363</name>
</gene>
<evidence type="ECO:0000313" key="1">
    <source>
        <dbReference type="EMBL" id="ACI64778.1"/>
    </source>
</evidence>
<dbReference type="HOGENOM" id="CLU_1900465_0_0_1"/>
<proteinExistence type="predicted"/>
<dbReference type="Proteomes" id="UP000001449">
    <property type="component" value="Chromosome 7"/>
</dbReference>
<protein>
    <submittedName>
        <fullName evidence="1">Uncharacterized protein</fullName>
    </submittedName>
</protein>
<sequence length="134" mass="15629">MQSIKQSKSEKSSSKNGSIVSNKTFMAVPTFRIKRYLRNNRRVAVAPNNSIVLHEALVHEATRREEIPVHINRHENLKSEDPFRYFSQSSKRLRELQGLENISQEDDDVDVNEEAERKSCFSTEVHILRMLMDE</sequence>